<dbReference type="AlphaFoldDB" id="A0A504YJ31"/>
<evidence type="ECO:0000313" key="3">
    <source>
        <dbReference type="EMBL" id="TPP60445.1"/>
    </source>
</evidence>
<accession>A0A504YJ31</accession>
<comment type="similarity">
    <text evidence="1">Belongs to the cyclin-dependent kinase 5 activator family.</text>
</comment>
<sequence>MGPCDHSYFGYASVQRDFYLRPDGDSIQSNTEDGSLTRLDPLYPTHSSHSLGLKRIISGLNRKPHHSGKDSGQENGGAKGYRQRQSHDLFSDQGLENESAKNTIFSARGSRRRTQKLLNTNDSLKSSAIYATSKSDSVPYSDDSRDLWGNKCSGLAESELATISRNLRSGSFNIPYRNGTPYGRPHELVKSTCNACRHMSISVNPPAQMHLKRLKARAESSANDGESQVLQLLQSHTRHVHFNQRRQLSEPEGLVRKRHSHYCEQEQSNSSFITRSPYPQSSPSMTDSRCFTNYALHPDTADMINRSLEQLHINHSGQITDAGALRSVPPRPMAEPSRQVPVKSSPITDAAEPTLNRSAVGSCSPVVCSCPYHLDYPPCSLHELPVPTVAHPAPQSPHPAAVHRTHCSVQPSTPCTMSGRLTEESVTDQCNHRRSTEIPDVNPYEVEKHEPPRSKSLTKSLSCYALKFFGSHHSYLRNRTGGKNDTSAFIQAKQKNRGKQGSIASSTSSTNNVFINSDTNTRIDKQHNVRVSAETEPNSEEQKTNTNAFVNACTSLSVTGRGGGIVQTSNMVRDGSIVWCDAHKKPGRPAPINCTNYLVKNVSNHSSQSDHAYITDPIPSNITSQCDLTVNRPDEPIRGVMFSSYSHYTYKPDLSDQWSKDEGSLPTALSRLTHSEPRQQPILKAGTSELLRCLSFFVVARLQLGGLNPTKDVRAQNRLRCLSPSVIVGWIKAIDRALLLQGWSELAFINPPHVVFLFMLLKECLDYNISSERELHTVVMACLYLSYSYMGNEISYPLKPFLVAETNQLLIQNGEVNRKLLEGEGALMNGYESSLRTKVIDQVRNRFWQYCLRIINSKSSEMLQINANPVRFTELFAELRSYESLVVPLNMPMRVINTPK</sequence>
<dbReference type="GO" id="GO:0007411">
    <property type="term" value="P:axon guidance"/>
    <property type="evidence" value="ECO:0007669"/>
    <property type="project" value="TreeGrafter"/>
</dbReference>
<evidence type="ECO:0000256" key="2">
    <source>
        <dbReference type="SAM" id="MobiDB-lite"/>
    </source>
</evidence>
<dbReference type="GO" id="GO:0030426">
    <property type="term" value="C:growth cone"/>
    <property type="evidence" value="ECO:0007669"/>
    <property type="project" value="TreeGrafter"/>
</dbReference>
<dbReference type="InterPro" id="IPR004944">
    <property type="entry name" value="CDK5_activator"/>
</dbReference>
<name>A0A504YJ31_FASGI</name>
<dbReference type="Pfam" id="PF03261">
    <property type="entry name" value="CDK5_activator"/>
    <property type="match status" value="2"/>
</dbReference>
<dbReference type="OrthoDB" id="7676799at2759"/>
<dbReference type="GO" id="GO:0016301">
    <property type="term" value="F:kinase activity"/>
    <property type="evidence" value="ECO:0007669"/>
    <property type="project" value="UniProtKB-KW"/>
</dbReference>
<feature type="region of interest" description="Disordered" evidence="2">
    <location>
        <begin position="494"/>
        <end position="520"/>
    </location>
</feature>
<feature type="region of interest" description="Disordered" evidence="2">
    <location>
        <begin position="60"/>
        <end position="84"/>
    </location>
</feature>
<dbReference type="InterPro" id="IPR036915">
    <property type="entry name" value="Cyclin-like_sf"/>
</dbReference>
<dbReference type="GO" id="GO:0019901">
    <property type="term" value="F:protein kinase binding"/>
    <property type="evidence" value="ECO:0007669"/>
    <property type="project" value="TreeGrafter"/>
</dbReference>
<dbReference type="STRING" id="46835.A0A504YJ31"/>
<dbReference type="GO" id="GO:0005737">
    <property type="term" value="C:cytoplasm"/>
    <property type="evidence" value="ECO:0007669"/>
    <property type="project" value="TreeGrafter"/>
</dbReference>
<dbReference type="GO" id="GO:0061575">
    <property type="term" value="F:cyclin-dependent protein serine/threonine kinase activator activity"/>
    <property type="evidence" value="ECO:0007669"/>
    <property type="project" value="InterPro"/>
</dbReference>
<dbReference type="SUPFAM" id="SSF47954">
    <property type="entry name" value="Cyclin-like"/>
    <property type="match status" value="2"/>
</dbReference>
<evidence type="ECO:0000313" key="4">
    <source>
        <dbReference type="Proteomes" id="UP000316759"/>
    </source>
</evidence>
<organism evidence="3 4">
    <name type="scientific">Fasciola gigantica</name>
    <name type="common">Giant liver fluke</name>
    <dbReference type="NCBI Taxonomy" id="46835"/>
    <lineage>
        <taxon>Eukaryota</taxon>
        <taxon>Metazoa</taxon>
        <taxon>Spiralia</taxon>
        <taxon>Lophotrochozoa</taxon>
        <taxon>Platyhelminthes</taxon>
        <taxon>Trematoda</taxon>
        <taxon>Digenea</taxon>
        <taxon>Plagiorchiida</taxon>
        <taxon>Echinostomata</taxon>
        <taxon>Echinostomatoidea</taxon>
        <taxon>Fasciolidae</taxon>
        <taxon>Fasciola</taxon>
    </lineage>
</organism>
<dbReference type="Proteomes" id="UP000316759">
    <property type="component" value="Unassembled WGS sequence"/>
</dbReference>
<keyword evidence="4" id="KW-1185">Reference proteome</keyword>
<dbReference type="GO" id="GO:0016533">
    <property type="term" value="C:protein kinase 5 complex"/>
    <property type="evidence" value="ECO:0007669"/>
    <property type="project" value="InterPro"/>
</dbReference>
<feature type="compositionally biased region" description="Polar residues" evidence="2">
    <location>
        <begin position="502"/>
        <end position="520"/>
    </location>
</feature>
<proteinExistence type="inferred from homology"/>
<feature type="region of interest" description="Disordered" evidence="2">
    <location>
        <begin position="426"/>
        <end position="455"/>
    </location>
</feature>
<dbReference type="PANTHER" id="PTHR23401">
    <property type="entry name" value="CYCLIN DEPENDANT KINASE-5 ACTIVATOR"/>
    <property type="match status" value="1"/>
</dbReference>
<evidence type="ECO:0000256" key="1">
    <source>
        <dbReference type="ARBA" id="ARBA00010175"/>
    </source>
</evidence>
<gene>
    <name evidence="3" type="ORF">FGIG_07201</name>
</gene>
<comment type="caution">
    <text evidence="3">The sequence shown here is derived from an EMBL/GenBank/DDBJ whole genome shotgun (WGS) entry which is preliminary data.</text>
</comment>
<keyword evidence="3" id="KW-0418">Kinase</keyword>
<dbReference type="EMBL" id="SUNJ01009425">
    <property type="protein sequence ID" value="TPP60445.1"/>
    <property type="molecule type" value="Genomic_DNA"/>
</dbReference>
<dbReference type="Gene3D" id="1.10.472.10">
    <property type="entry name" value="Cyclin-like"/>
    <property type="match status" value="2"/>
</dbReference>
<protein>
    <submittedName>
        <fullName evidence="3">Cyclin-dependent kinase 5 activator 1</fullName>
    </submittedName>
</protein>
<dbReference type="PANTHER" id="PTHR23401:SF0">
    <property type="entry name" value="CYCLIN-DEPENDENT KINASE 5 ACTIVATOR"/>
    <property type="match status" value="1"/>
</dbReference>
<reference evidence="3 4" key="1">
    <citation type="submission" date="2019-04" db="EMBL/GenBank/DDBJ databases">
        <title>Annotation for the trematode Fasciola gigantica.</title>
        <authorList>
            <person name="Choi Y.-J."/>
        </authorList>
    </citation>
    <scope>NUCLEOTIDE SEQUENCE [LARGE SCALE GENOMIC DNA]</scope>
    <source>
        <strain evidence="3">Uganda_cow_1</strain>
    </source>
</reference>
<keyword evidence="3" id="KW-0808">Transferase</keyword>